<evidence type="ECO:0000313" key="4">
    <source>
        <dbReference type="Proteomes" id="UP001147830"/>
    </source>
</evidence>
<dbReference type="Gene3D" id="2.60.40.10">
    <property type="entry name" value="Immunoglobulins"/>
    <property type="match status" value="2"/>
</dbReference>
<evidence type="ECO:0000313" key="3">
    <source>
        <dbReference type="EMBL" id="MCT7361079.1"/>
    </source>
</evidence>
<dbReference type="CDD" id="cd11304">
    <property type="entry name" value="Cadherin_repeat"/>
    <property type="match status" value="2"/>
</dbReference>
<dbReference type="SMART" id="SM00736">
    <property type="entry name" value="CADG"/>
    <property type="match status" value="2"/>
</dbReference>
<feature type="domain" description="Cadherin" evidence="2">
    <location>
        <begin position="415"/>
        <end position="505"/>
    </location>
</feature>
<evidence type="ECO:0000259" key="2">
    <source>
        <dbReference type="PROSITE" id="PS50268"/>
    </source>
</evidence>
<dbReference type="Proteomes" id="UP001147830">
    <property type="component" value="Unassembled WGS sequence"/>
</dbReference>
<protein>
    <submittedName>
        <fullName evidence="3">Cadherin-like domain-containing protein</fullName>
    </submittedName>
</protein>
<name>A0A9X2WJ28_9GAMM</name>
<keyword evidence="1" id="KW-0732">Signal</keyword>
<dbReference type="InterPro" id="IPR006644">
    <property type="entry name" value="Cadg"/>
</dbReference>
<feature type="domain" description="Cadherin" evidence="2">
    <location>
        <begin position="332"/>
        <end position="415"/>
    </location>
</feature>
<feature type="signal peptide" evidence="1">
    <location>
        <begin position="1"/>
        <end position="24"/>
    </location>
</feature>
<evidence type="ECO:0000256" key="1">
    <source>
        <dbReference type="SAM" id="SignalP"/>
    </source>
</evidence>
<sequence length="534" mass="54399">MYPLKYSLITLSLCSALLSAQTHAAGIQIINTDGAGEGFNDATVVSTIGGNSATTLGAQRLAVFNRAADILNATFDIAVTVNVNSSFDPLFCDTNSATLGSAGAANYQFVNDGGVWTVYADALANQLQGSDVEPAQAEINAQFNSGIGNPGCLQSSGWYLGFDDPAGSGNSLLSVVLHEIMHGMGFLSLLASDGSSGATVGGSFVYDPYTKLLYDASQGARVTTLNQTQRAASTTNNGNLVWDGAQTNAQLGGFSAGVNSGRMQMYAPTGYTPGSSVSHFDTVATPNEIMEPQYTEFLDDAGLAKYLLADIGWTLASAGNSAPVMGAVSAQTLNEDATLDVTVGATDADGDSLTYSITAATAELGASISGTTLSITPQANYNGTGSITVQVSDGALTDSTSFNVTVDPINDAPVINAITAKTLDEDATLDVTLSATDIDSGSLNYSITAATAELGASISGTTLSITPQANYNGTGSITVQVSDGALTDSTSFNVTVDPINDAPVISAITAKTLDEDATLDVTLSATDIDSGSLT</sequence>
<reference evidence="3" key="1">
    <citation type="journal article" date="2022" name="Front. Microbiol.">
        <title>Genome-based taxonomic rearrangement of Oceanobacter-related bacteria including the description of Thalassolituus hydrocarbonoclasticus sp. nov. and Thalassolituus pacificus sp. nov. and emended description of the genus Thalassolituus.</title>
        <authorList>
            <person name="Dong C."/>
            <person name="Wei L."/>
            <person name="Wang J."/>
            <person name="Lai Q."/>
            <person name="Huang Z."/>
            <person name="Shao Z."/>
        </authorList>
    </citation>
    <scope>NUCLEOTIDE SEQUENCE</scope>
    <source>
        <strain evidence="3">59MF3M-4</strain>
    </source>
</reference>
<proteinExistence type="predicted"/>
<gene>
    <name evidence="3" type="ORF">NYR02_18825</name>
</gene>
<accession>A0A9X2WJ28</accession>
<dbReference type="InterPro" id="IPR015919">
    <property type="entry name" value="Cadherin-like_sf"/>
</dbReference>
<dbReference type="RefSeq" id="WP_260977907.1">
    <property type="nucleotide sequence ID" value="NZ_JAOANI010000031.1"/>
</dbReference>
<dbReference type="SUPFAM" id="SSF49313">
    <property type="entry name" value="Cadherin-like"/>
    <property type="match status" value="2"/>
</dbReference>
<dbReference type="AlphaFoldDB" id="A0A9X2WJ28"/>
<dbReference type="PROSITE" id="PS50268">
    <property type="entry name" value="CADHERIN_2"/>
    <property type="match status" value="2"/>
</dbReference>
<comment type="caution">
    <text evidence="3">The sequence shown here is derived from an EMBL/GenBank/DDBJ whole genome shotgun (WGS) entry which is preliminary data.</text>
</comment>
<dbReference type="GO" id="GO:0016020">
    <property type="term" value="C:membrane"/>
    <property type="evidence" value="ECO:0007669"/>
    <property type="project" value="InterPro"/>
</dbReference>
<dbReference type="InterPro" id="IPR013783">
    <property type="entry name" value="Ig-like_fold"/>
</dbReference>
<dbReference type="GO" id="GO:0005509">
    <property type="term" value="F:calcium ion binding"/>
    <property type="evidence" value="ECO:0007669"/>
    <property type="project" value="InterPro"/>
</dbReference>
<reference evidence="3" key="2">
    <citation type="submission" date="2022-08" db="EMBL/GenBank/DDBJ databases">
        <authorList>
            <person name="Dong C."/>
        </authorList>
    </citation>
    <scope>NUCLEOTIDE SEQUENCE</scope>
    <source>
        <strain evidence="3">59MF3M-4</strain>
    </source>
</reference>
<dbReference type="GO" id="GO:0007156">
    <property type="term" value="P:homophilic cell adhesion via plasma membrane adhesion molecules"/>
    <property type="evidence" value="ECO:0007669"/>
    <property type="project" value="InterPro"/>
</dbReference>
<feature type="non-terminal residue" evidence="3">
    <location>
        <position position="534"/>
    </location>
</feature>
<dbReference type="InterPro" id="IPR002126">
    <property type="entry name" value="Cadherin-like_dom"/>
</dbReference>
<organism evidence="3 4">
    <name type="scientific">Thalassolituus pacificus</name>
    <dbReference type="NCBI Taxonomy" id="2975440"/>
    <lineage>
        <taxon>Bacteria</taxon>
        <taxon>Pseudomonadati</taxon>
        <taxon>Pseudomonadota</taxon>
        <taxon>Gammaproteobacteria</taxon>
        <taxon>Oceanospirillales</taxon>
        <taxon>Oceanospirillaceae</taxon>
        <taxon>Thalassolituus</taxon>
    </lineage>
</organism>
<keyword evidence="4" id="KW-1185">Reference proteome</keyword>
<dbReference type="Pfam" id="PF17963">
    <property type="entry name" value="Big_9"/>
    <property type="match status" value="2"/>
</dbReference>
<feature type="chain" id="PRO_5040982295" evidence="1">
    <location>
        <begin position="25"/>
        <end position="534"/>
    </location>
</feature>
<dbReference type="EMBL" id="JAOANI010000031">
    <property type="protein sequence ID" value="MCT7361079.1"/>
    <property type="molecule type" value="Genomic_DNA"/>
</dbReference>